<comment type="similarity">
    <text evidence="2 7">Belongs to the ETF alpha-subunit/FixB family.</text>
</comment>
<reference evidence="11" key="1">
    <citation type="submission" date="2022-11" db="UniProtKB">
        <authorList>
            <consortium name="WormBaseParasite"/>
        </authorList>
    </citation>
    <scope>IDENTIFICATION</scope>
</reference>
<evidence type="ECO:0000256" key="2">
    <source>
        <dbReference type="ARBA" id="ARBA00005817"/>
    </source>
</evidence>
<comment type="cofactor">
    <cofactor evidence="7 8">
        <name>FAD</name>
        <dbReference type="ChEBI" id="CHEBI:57692"/>
    </cofactor>
    <text evidence="7 8">Binds 1 FAD per dimer.</text>
</comment>
<dbReference type="SMART" id="SM00893">
    <property type="entry name" value="ETF"/>
    <property type="match status" value="1"/>
</dbReference>
<evidence type="ECO:0000313" key="10">
    <source>
        <dbReference type="Proteomes" id="UP000887572"/>
    </source>
</evidence>
<dbReference type="InterPro" id="IPR014731">
    <property type="entry name" value="ETF_asu_C"/>
</dbReference>
<dbReference type="Gene3D" id="3.40.50.1220">
    <property type="entry name" value="TPP-binding domain"/>
    <property type="match status" value="1"/>
</dbReference>
<comment type="subunit">
    <text evidence="7">Heterodimer of an alpha and a beta subunit.</text>
</comment>
<evidence type="ECO:0000256" key="5">
    <source>
        <dbReference type="ARBA" id="ARBA00022827"/>
    </source>
</evidence>
<keyword evidence="3 7" id="KW-0813">Transport</keyword>
<dbReference type="InterPro" id="IPR014730">
    <property type="entry name" value="ETF_a/b_N"/>
</dbReference>
<evidence type="ECO:0000256" key="3">
    <source>
        <dbReference type="ARBA" id="ARBA00022448"/>
    </source>
</evidence>
<dbReference type="GO" id="GO:0005759">
    <property type="term" value="C:mitochondrial matrix"/>
    <property type="evidence" value="ECO:0007669"/>
    <property type="project" value="UniProtKB-SubCell"/>
</dbReference>
<dbReference type="InterPro" id="IPR029035">
    <property type="entry name" value="DHS-like_NAD/FAD-binding_dom"/>
</dbReference>
<evidence type="ECO:0000256" key="7">
    <source>
        <dbReference type="PIRNR" id="PIRNR000089"/>
    </source>
</evidence>
<dbReference type="Gene3D" id="3.40.50.620">
    <property type="entry name" value="HUPs"/>
    <property type="match status" value="1"/>
</dbReference>
<name>A0A914HK62_GLORO</name>
<dbReference type="SUPFAM" id="SSF52402">
    <property type="entry name" value="Adenine nucleotide alpha hydrolases-like"/>
    <property type="match status" value="1"/>
</dbReference>
<evidence type="ECO:0000256" key="8">
    <source>
        <dbReference type="PIRSR" id="PIRSR000089-1"/>
    </source>
</evidence>
<dbReference type="FunFam" id="3.40.50.1220:FF:000001">
    <property type="entry name" value="Electron transfer flavoprotein, alpha subunit"/>
    <property type="match status" value="1"/>
</dbReference>
<dbReference type="GO" id="GO:0050660">
    <property type="term" value="F:flavin adenine dinucleotide binding"/>
    <property type="evidence" value="ECO:0007669"/>
    <property type="project" value="InterPro"/>
</dbReference>
<dbReference type="InterPro" id="IPR033947">
    <property type="entry name" value="ETF_alpha_N"/>
</dbReference>
<accession>A0A914HK62</accession>
<feature type="domain" description="Electron transfer flavoprotein alpha/beta-subunit N-terminal" evidence="9">
    <location>
        <begin position="32"/>
        <end position="218"/>
    </location>
</feature>
<evidence type="ECO:0000259" key="9">
    <source>
        <dbReference type="SMART" id="SM00893"/>
    </source>
</evidence>
<protein>
    <recommendedName>
        <fullName evidence="7">Electron transfer flavoprotein subunit alpha</fullName>
        <shortName evidence="7">Alpha-ETF</shortName>
    </recommendedName>
</protein>
<keyword evidence="10" id="KW-1185">Reference proteome</keyword>
<dbReference type="InterPro" id="IPR018206">
    <property type="entry name" value="ETF_asu_C_CS"/>
</dbReference>
<keyword evidence="7" id="KW-0496">Mitochondrion</keyword>
<feature type="binding site" evidence="8">
    <location>
        <position position="315"/>
    </location>
    <ligand>
        <name>FAD</name>
        <dbReference type="ChEBI" id="CHEBI:57692"/>
    </ligand>
</feature>
<dbReference type="GO" id="GO:0009055">
    <property type="term" value="F:electron transfer activity"/>
    <property type="evidence" value="ECO:0007669"/>
    <property type="project" value="InterPro"/>
</dbReference>
<proteinExistence type="inferred from homology"/>
<dbReference type="CDD" id="cd01715">
    <property type="entry name" value="ETF_alpha"/>
    <property type="match status" value="1"/>
</dbReference>
<dbReference type="Proteomes" id="UP000887572">
    <property type="component" value="Unplaced"/>
</dbReference>
<dbReference type="PIRSF" id="PIRSF000089">
    <property type="entry name" value="Electra_flavoP_a"/>
    <property type="match status" value="1"/>
</dbReference>
<feature type="binding site" evidence="8">
    <location>
        <position position="238"/>
    </location>
    <ligand>
        <name>FAD</name>
        <dbReference type="ChEBI" id="CHEBI:57692"/>
    </ligand>
</feature>
<dbReference type="SUPFAM" id="SSF52467">
    <property type="entry name" value="DHS-like NAD/FAD-binding domain"/>
    <property type="match status" value="1"/>
</dbReference>
<dbReference type="Pfam" id="PF00766">
    <property type="entry name" value="ETF_alpha"/>
    <property type="match status" value="1"/>
</dbReference>
<dbReference type="GO" id="GO:0045251">
    <property type="term" value="C:electron transfer flavoprotein complex"/>
    <property type="evidence" value="ECO:0007669"/>
    <property type="project" value="UniProtKB-ARBA"/>
</dbReference>
<dbReference type="PANTHER" id="PTHR43153:SF1">
    <property type="entry name" value="ELECTRON TRANSFER FLAVOPROTEIN SUBUNIT ALPHA, MITOCHONDRIAL"/>
    <property type="match status" value="1"/>
</dbReference>
<dbReference type="FunFam" id="3.40.50.620:FF:000041">
    <property type="entry name" value="Electron transfer flavoprotein alpha subunit"/>
    <property type="match status" value="1"/>
</dbReference>
<keyword evidence="5 7" id="KW-0274">FAD</keyword>
<organism evidence="10 11">
    <name type="scientific">Globodera rostochiensis</name>
    <name type="common">Golden nematode worm</name>
    <name type="synonym">Heterodera rostochiensis</name>
    <dbReference type="NCBI Taxonomy" id="31243"/>
    <lineage>
        <taxon>Eukaryota</taxon>
        <taxon>Metazoa</taxon>
        <taxon>Ecdysozoa</taxon>
        <taxon>Nematoda</taxon>
        <taxon>Chromadorea</taxon>
        <taxon>Rhabditida</taxon>
        <taxon>Tylenchina</taxon>
        <taxon>Tylenchomorpha</taxon>
        <taxon>Tylenchoidea</taxon>
        <taxon>Heteroderidae</taxon>
        <taxon>Heteroderinae</taxon>
        <taxon>Globodera</taxon>
    </lineage>
</organism>
<dbReference type="WBParaSite" id="Gr19_v10_g1876.t1">
    <property type="protein sequence ID" value="Gr19_v10_g1876.t1"/>
    <property type="gene ID" value="Gr19_v10_g1876"/>
</dbReference>
<dbReference type="PROSITE" id="PS00696">
    <property type="entry name" value="ETF_ALPHA"/>
    <property type="match status" value="1"/>
</dbReference>
<evidence type="ECO:0000313" key="11">
    <source>
        <dbReference type="WBParaSite" id="Gr19_v10_g1876.t1"/>
    </source>
</evidence>
<evidence type="ECO:0000256" key="4">
    <source>
        <dbReference type="ARBA" id="ARBA00022630"/>
    </source>
</evidence>
<evidence type="ECO:0000256" key="6">
    <source>
        <dbReference type="ARBA" id="ARBA00022982"/>
    </source>
</evidence>
<sequence>MLISAFSPGRTAATTRIASFLRHINVSRSASTLVLAEHNEQKLNPVTLNAVSAAKKLGHDIALLVAGKNAEEVAKSAATIPGVKQVLFAQDASLEALLPERVAPVLVAVQRSLGATHVLASATAFTRAVVPRAAAMCDVSPISEISAVIGDDTFTRPTYAGNAIAKVKSSASVKFITVRATAFEPSPADGGSAAVQKAPDFSPPPADVVELSAFLGQELSKSERPELAGAKIVISGGRGLKSGDNFSLLYALADVLGAAVGASRAAVDAGYVPNDMQVGQTGKIVAPQLYIAVGISGAIQHLAGMKDSKLIVAINKDKDAPIFQVADFGLVADLFKAVPELTEELKKQK</sequence>
<dbReference type="Pfam" id="PF01012">
    <property type="entry name" value="ETF"/>
    <property type="match status" value="1"/>
</dbReference>
<feature type="binding site" evidence="8">
    <location>
        <begin position="263"/>
        <end position="264"/>
    </location>
    <ligand>
        <name>FAD</name>
        <dbReference type="ChEBI" id="CHEBI:57692"/>
    </ligand>
</feature>
<dbReference type="InterPro" id="IPR014729">
    <property type="entry name" value="Rossmann-like_a/b/a_fold"/>
</dbReference>
<dbReference type="AlphaFoldDB" id="A0A914HK62"/>
<feature type="binding site" evidence="8">
    <location>
        <begin position="294"/>
        <end position="301"/>
    </location>
    <ligand>
        <name>FAD</name>
        <dbReference type="ChEBI" id="CHEBI:57692"/>
    </ligand>
</feature>
<dbReference type="PANTHER" id="PTHR43153">
    <property type="entry name" value="ELECTRON TRANSFER FLAVOPROTEIN ALPHA"/>
    <property type="match status" value="1"/>
</dbReference>
<dbReference type="GO" id="GO:0033539">
    <property type="term" value="P:fatty acid beta-oxidation using acyl-CoA dehydrogenase"/>
    <property type="evidence" value="ECO:0007669"/>
    <property type="project" value="TreeGrafter"/>
</dbReference>
<dbReference type="InterPro" id="IPR001308">
    <property type="entry name" value="ETF_a/FixB"/>
</dbReference>
<keyword evidence="4 7" id="KW-0285">Flavoprotein</keyword>
<feature type="binding site" evidence="8">
    <location>
        <begin position="277"/>
        <end position="281"/>
    </location>
    <ligand>
        <name>FAD</name>
        <dbReference type="ChEBI" id="CHEBI:57692"/>
    </ligand>
</feature>
<evidence type="ECO:0000256" key="1">
    <source>
        <dbReference type="ARBA" id="ARBA00004305"/>
    </source>
</evidence>
<comment type="subcellular location">
    <subcellularLocation>
        <location evidence="1 7">Mitochondrion matrix</location>
    </subcellularLocation>
</comment>
<comment type="function">
    <text evidence="7">The electron transfer flavoprotein serves as a specific electron acceptor for several dehydrogenases, including five acyl-CoA dehydrogenases, glutaryl-CoA and sarcosine dehydrogenase. It transfers the electrons to the main mitochondrial respiratory chain via ETF-ubiquinone oxidoreductase (ETF dehydrogenase).</text>
</comment>
<keyword evidence="6 7" id="KW-0249">Electron transport</keyword>